<organism evidence="1 2">
    <name type="scientific">Teichococcus deserti</name>
    <dbReference type="NCBI Taxonomy" id="1817963"/>
    <lineage>
        <taxon>Bacteria</taxon>
        <taxon>Pseudomonadati</taxon>
        <taxon>Pseudomonadota</taxon>
        <taxon>Alphaproteobacteria</taxon>
        <taxon>Acetobacterales</taxon>
        <taxon>Roseomonadaceae</taxon>
        <taxon>Roseomonas</taxon>
    </lineage>
</organism>
<comment type="caution">
    <text evidence="1">The sequence shown here is derived from an EMBL/GenBank/DDBJ whole genome shotgun (WGS) entry which is preliminary data.</text>
</comment>
<gene>
    <name evidence="1" type="ORF">BKE38_22770</name>
</gene>
<dbReference type="EMBL" id="MLCO01000265">
    <property type="protein sequence ID" value="ONG47719.1"/>
    <property type="molecule type" value="Genomic_DNA"/>
</dbReference>
<dbReference type="Proteomes" id="UP000188879">
    <property type="component" value="Unassembled WGS sequence"/>
</dbReference>
<dbReference type="RefSeq" id="WP_076959583.1">
    <property type="nucleotide sequence ID" value="NZ_MLCO01000265.1"/>
</dbReference>
<keyword evidence="2" id="KW-1185">Reference proteome</keyword>
<reference evidence="1 2" key="1">
    <citation type="submission" date="2016-10" db="EMBL/GenBank/DDBJ databases">
        <title>Draft Genome sequence of Roseomonas sp. strain M3.</title>
        <authorList>
            <person name="Subhash Y."/>
            <person name="Lee S."/>
        </authorList>
    </citation>
    <scope>NUCLEOTIDE SEQUENCE [LARGE SCALE GENOMIC DNA]</scope>
    <source>
        <strain evidence="1 2">M3</strain>
    </source>
</reference>
<sequence length="405" mass="43898">MFLDNPPSVPAAAEEDAASARGFLALAGEAAWRHRMADLARQARPRSWQGRAAQQRHALELLLSRLADPAQTPRLTRAEAQVLSLAREAVRLSDTLPELPRARLRERLLDGLTGQATLIPLFHLLREASRQRARGFDVHFAGLADEAPYDLRLERDGAVAELACRTVSAEEGRHMPRGDWFALVDGINPDLQTWLAAHPGRYLLKMTVPEGIQSPAERDSLQRQVSSLLASERRQDASEAAILKLDPLTIAGVQAAGLPRQLRDMFGPDAHLAVTGDPAGGSVFVMAAHAGRENALAATVVRHLAEAAATRLTGRHPGIVSIFLEEVERAEWRGLRDTLELEGAVRRFFTTPAAARLAAAACSSRFELFGLTPPDAAEQGELRFRNQAHPAAGTPGLQAAIASFT</sequence>
<dbReference type="OrthoDB" id="7239790at2"/>
<protein>
    <submittedName>
        <fullName evidence="1">Uncharacterized protein</fullName>
    </submittedName>
</protein>
<accession>A0A1V2GWG8</accession>
<evidence type="ECO:0000313" key="2">
    <source>
        <dbReference type="Proteomes" id="UP000188879"/>
    </source>
</evidence>
<proteinExistence type="predicted"/>
<dbReference type="AlphaFoldDB" id="A0A1V2GWG8"/>
<name>A0A1V2GWG8_9PROT</name>
<evidence type="ECO:0000313" key="1">
    <source>
        <dbReference type="EMBL" id="ONG47719.1"/>
    </source>
</evidence>